<proteinExistence type="predicted"/>
<sequence length="401" mass="42091">MSTVSVVVAAVDAGCEVLVCCCCSSVAGGAALVELDEAAVDEAVKRIHPCPPSQPDQEVAKKPKKAVPMALQAREKPKPAVAALSSSMSPWSQAWKPSLLFSRAAFDASSEHMSGESGRPKPSAGCKVDVERRQVEVKLDEVELEQDSLGEVAAQERERGHRRQQPAVLGGEVAEALLEGRDAQVDVVQRLDPRGCLGRVQICLHVLEHLGQSNEAEEQALGPRCHVAVATAVVVVVAATATVGSAAAAVEERMDILYARQRHVVAVRGNRGRALEDDGDGLVEAVECPKESDALGPAAGHAVELAGDVELEAGGQANGRVKGVEPLDALELAGPVDREQEQGLDEVQVEGAAIARRHARMDGLGGRVPALSLPGDELGLESERRAGGRGDHGMDEVARQV</sequence>
<dbReference type="RefSeq" id="XP_025374526.1">
    <property type="nucleotide sequence ID" value="XM_025524514.1"/>
</dbReference>
<gene>
    <name evidence="2" type="ORF">FA10DRAFT_296958</name>
</gene>
<name>A0A316YFD0_9BASI</name>
<evidence type="ECO:0000313" key="2">
    <source>
        <dbReference type="EMBL" id="PWN87328.1"/>
    </source>
</evidence>
<dbReference type="InParanoid" id="A0A316YFD0"/>
<evidence type="ECO:0000256" key="1">
    <source>
        <dbReference type="SAM" id="MobiDB-lite"/>
    </source>
</evidence>
<evidence type="ECO:0000313" key="3">
    <source>
        <dbReference type="Proteomes" id="UP000245768"/>
    </source>
</evidence>
<feature type="compositionally biased region" description="Basic and acidic residues" evidence="1">
    <location>
        <begin position="381"/>
        <end position="401"/>
    </location>
</feature>
<protein>
    <submittedName>
        <fullName evidence="2">Uncharacterized protein</fullName>
    </submittedName>
</protein>
<feature type="region of interest" description="Disordered" evidence="1">
    <location>
        <begin position="374"/>
        <end position="401"/>
    </location>
</feature>
<accession>A0A316YFD0</accession>
<dbReference type="AlphaFoldDB" id="A0A316YFD0"/>
<dbReference type="EMBL" id="KZ819640">
    <property type="protein sequence ID" value="PWN87328.1"/>
    <property type="molecule type" value="Genomic_DNA"/>
</dbReference>
<reference evidence="2 3" key="1">
    <citation type="journal article" date="2018" name="Mol. Biol. Evol.">
        <title>Broad Genomic Sampling Reveals a Smut Pathogenic Ancestry of the Fungal Clade Ustilaginomycotina.</title>
        <authorList>
            <person name="Kijpornyongpan T."/>
            <person name="Mondo S.J."/>
            <person name="Barry K."/>
            <person name="Sandor L."/>
            <person name="Lee J."/>
            <person name="Lipzen A."/>
            <person name="Pangilinan J."/>
            <person name="LaButti K."/>
            <person name="Hainaut M."/>
            <person name="Henrissat B."/>
            <person name="Grigoriev I.V."/>
            <person name="Spatafora J.W."/>
            <person name="Aime M.C."/>
        </authorList>
    </citation>
    <scope>NUCLEOTIDE SEQUENCE [LARGE SCALE GENOMIC DNA]</scope>
    <source>
        <strain evidence="2 3">MCA 4198</strain>
    </source>
</reference>
<dbReference type="Proteomes" id="UP000245768">
    <property type="component" value="Unassembled WGS sequence"/>
</dbReference>
<dbReference type="GeneID" id="37046430"/>
<organism evidence="2 3">
    <name type="scientific">Acaromyces ingoldii</name>
    <dbReference type="NCBI Taxonomy" id="215250"/>
    <lineage>
        <taxon>Eukaryota</taxon>
        <taxon>Fungi</taxon>
        <taxon>Dikarya</taxon>
        <taxon>Basidiomycota</taxon>
        <taxon>Ustilaginomycotina</taxon>
        <taxon>Exobasidiomycetes</taxon>
        <taxon>Exobasidiales</taxon>
        <taxon>Cryptobasidiaceae</taxon>
        <taxon>Acaromyces</taxon>
    </lineage>
</organism>
<keyword evidence="3" id="KW-1185">Reference proteome</keyword>